<sequence length="134" mass="13478">MQQVLPFTAPPRPTEGRPGGARKQRSLCISARRGGPEEPSNAPPPRPHPEAASAFGFGPPSRSSPPNHVLVVLLVVFGWTPTGGSGRRDLRVGRSGSGGRALTGGSSGPGLAGARLQNTLASQGLAAGGAAVCK</sequence>
<reference evidence="2" key="1">
    <citation type="submission" date="2023-10" db="EMBL/GenBank/DDBJ databases">
        <authorList>
            <person name="Chen Y."/>
            <person name="Shah S."/>
            <person name="Dougan E. K."/>
            <person name="Thang M."/>
            <person name="Chan C."/>
        </authorList>
    </citation>
    <scope>NUCLEOTIDE SEQUENCE [LARGE SCALE GENOMIC DNA]</scope>
</reference>
<protein>
    <submittedName>
        <fullName evidence="2">Uncharacterized protein</fullName>
    </submittedName>
</protein>
<keyword evidence="3" id="KW-1185">Reference proteome</keyword>
<accession>A0ABN9U6P5</accession>
<organism evidence="2 3">
    <name type="scientific">Prorocentrum cordatum</name>
    <dbReference type="NCBI Taxonomy" id="2364126"/>
    <lineage>
        <taxon>Eukaryota</taxon>
        <taxon>Sar</taxon>
        <taxon>Alveolata</taxon>
        <taxon>Dinophyceae</taxon>
        <taxon>Prorocentrales</taxon>
        <taxon>Prorocentraceae</taxon>
        <taxon>Prorocentrum</taxon>
    </lineage>
</organism>
<evidence type="ECO:0000313" key="2">
    <source>
        <dbReference type="EMBL" id="CAK0854506.1"/>
    </source>
</evidence>
<feature type="region of interest" description="Disordered" evidence="1">
    <location>
        <begin position="81"/>
        <end position="109"/>
    </location>
</feature>
<dbReference type="Proteomes" id="UP001189429">
    <property type="component" value="Unassembled WGS sequence"/>
</dbReference>
<dbReference type="EMBL" id="CAUYUJ010015484">
    <property type="protein sequence ID" value="CAK0854506.1"/>
    <property type="molecule type" value="Genomic_DNA"/>
</dbReference>
<feature type="compositionally biased region" description="Low complexity" evidence="1">
    <location>
        <begin position="50"/>
        <end position="63"/>
    </location>
</feature>
<feature type="compositionally biased region" description="Gly residues" evidence="1">
    <location>
        <begin position="95"/>
        <end position="109"/>
    </location>
</feature>
<proteinExistence type="predicted"/>
<name>A0ABN9U6P5_9DINO</name>
<evidence type="ECO:0000256" key="1">
    <source>
        <dbReference type="SAM" id="MobiDB-lite"/>
    </source>
</evidence>
<comment type="caution">
    <text evidence="2">The sequence shown here is derived from an EMBL/GenBank/DDBJ whole genome shotgun (WGS) entry which is preliminary data.</text>
</comment>
<gene>
    <name evidence="2" type="ORF">PCOR1329_LOCUS45598</name>
</gene>
<evidence type="ECO:0000313" key="3">
    <source>
        <dbReference type="Proteomes" id="UP001189429"/>
    </source>
</evidence>
<feature type="region of interest" description="Disordered" evidence="1">
    <location>
        <begin position="1"/>
        <end position="63"/>
    </location>
</feature>